<organism evidence="2 3">
    <name type="scientific">Salipiger aestuarii</name>
    <dbReference type="NCBI Taxonomy" id="568098"/>
    <lineage>
        <taxon>Bacteria</taxon>
        <taxon>Pseudomonadati</taxon>
        <taxon>Pseudomonadota</taxon>
        <taxon>Alphaproteobacteria</taxon>
        <taxon>Rhodobacterales</taxon>
        <taxon>Roseobacteraceae</taxon>
        <taxon>Salipiger</taxon>
    </lineage>
</organism>
<name>A0A327XW59_9RHOB</name>
<gene>
    <name evidence="2" type="ORF">ATI53_104219</name>
</gene>
<accession>A0A327XW59</accession>
<proteinExistence type="predicted"/>
<feature type="domain" description="4Fe-4S ferredoxin-type" evidence="1">
    <location>
        <begin position="125"/>
        <end position="156"/>
    </location>
</feature>
<keyword evidence="3" id="KW-1185">Reference proteome</keyword>
<dbReference type="RefSeq" id="WP_111551002.1">
    <property type="nucleotide sequence ID" value="NZ_LIGK01000041.1"/>
</dbReference>
<dbReference type="InterPro" id="IPR017896">
    <property type="entry name" value="4Fe4S_Fe-S-bd"/>
</dbReference>
<dbReference type="Proteomes" id="UP000249165">
    <property type="component" value="Unassembled WGS sequence"/>
</dbReference>
<dbReference type="EMBL" id="QLMG01000042">
    <property type="protein sequence ID" value="RAK12411.1"/>
    <property type="molecule type" value="Genomic_DNA"/>
</dbReference>
<evidence type="ECO:0000313" key="2">
    <source>
        <dbReference type="EMBL" id="RAK12411.1"/>
    </source>
</evidence>
<comment type="caution">
    <text evidence="2">The sequence shown here is derived from an EMBL/GenBank/DDBJ whole genome shotgun (WGS) entry which is preliminary data.</text>
</comment>
<evidence type="ECO:0000313" key="3">
    <source>
        <dbReference type="Proteomes" id="UP000249165"/>
    </source>
</evidence>
<dbReference type="OrthoDB" id="8279740at2"/>
<sequence length="218" mass="23490">MSRDAEACAQGLIVRGAFHPDGATTVILLGPDEPQFWHRFAASPEAHRPAPDPLDRWSKRVIGALARAWGGRATFPSDGPPYAPFLRWARQSRRAFESPIGLLVHDTAGLLISYRGAVTLPARLTLPPGRPSPCTVCATRPCTTACPVAALRPGKPYDVAACRAHIGRPEGRKCRTGGCLARRACPLSQQMHRPPAQASFHMDAFMKDWPGTDGGDPA</sequence>
<protein>
    <recommendedName>
        <fullName evidence="1">4Fe-4S ferredoxin-type domain-containing protein</fullName>
    </recommendedName>
</protein>
<dbReference type="PROSITE" id="PS51379">
    <property type="entry name" value="4FE4S_FER_2"/>
    <property type="match status" value="1"/>
</dbReference>
<dbReference type="AlphaFoldDB" id="A0A327XW59"/>
<reference evidence="2 3" key="1">
    <citation type="submission" date="2018-06" db="EMBL/GenBank/DDBJ databases">
        <title>Genomic Encyclopedia of Archaeal and Bacterial Type Strains, Phase II (KMG-II): from individual species to whole genera.</title>
        <authorList>
            <person name="Goeker M."/>
        </authorList>
    </citation>
    <scope>NUCLEOTIDE SEQUENCE [LARGE SCALE GENOMIC DNA]</scope>
    <source>
        <strain evidence="2 3">DSM 22011</strain>
    </source>
</reference>
<evidence type="ECO:0000259" key="1">
    <source>
        <dbReference type="PROSITE" id="PS51379"/>
    </source>
</evidence>